<dbReference type="FunFam" id="3.20.20.10:FF:000018">
    <property type="entry name" value="Pyridoxal phosphate homeostasis protein"/>
    <property type="match status" value="1"/>
</dbReference>
<dbReference type="NCBIfam" id="TIGR00044">
    <property type="entry name" value="YggS family pyridoxal phosphate-dependent enzyme"/>
    <property type="match status" value="1"/>
</dbReference>
<feature type="domain" description="Alanine racemase N-terminal" evidence="2">
    <location>
        <begin position="11"/>
        <end position="240"/>
    </location>
</feature>
<evidence type="ECO:0000259" key="2">
    <source>
        <dbReference type="Pfam" id="PF01168"/>
    </source>
</evidence>
<dbReference type="HAMAP" id="MF_02087">
    <property type="entry name" value="PLP_homeostasis"/>
    <property type="match status" value="1"/>
</dbReference>
<dbReference type="Gene3D" id="3.20.20.10">
    <property type="entry name" value="Alanine racemase"/>
    <property type="match status" value="1"/>
</dbReference>
<reference evidence="3" key="1">
    <citation type="journal article" date="2015" name="Nature">
        <title>Complex archaea that bridge the gap between prokaryotes and eukaryotes.</title>
        <authorList>
            <person name="Spang A."/>
            <person name="Saw J.H."/>
            <person name="Jorgensen S.L."/>
            <person name="Zaremba-Niedzwiedzka K."/>
            <person name="Martijn J."/>
            <person name="Lind A.E."/>
            <person name="van Eijk R."/>
            <person name="Schleper C."/>
            <person name="Guy L."/>
            <person name="Ettema T.J."/>
        </authorList>
    </citation>
    <scope>NUCLEOTIDE SEQUENCE</scope>
</reference>
<dbReference type="EMBL" id="LAZR01000240">
    <property type="protein sequence ID" value="KKN79889.1"/>
    <property type="molecule type" value="Genomic_DNA"/>
</dbReference>
<keyword evidence="1" id="KW-0663">Pyridoxal phosphate</keyword>
<evidence type="ECO:0000256" key="1">
    <source>
        <dbReference type="ARBA" id="ARBA00022898"/>
    </source>
</evidence>
<dbReference type="SUPFAM" id="SSF51419">
    <property type="entry name" value="PLP-binding barrel"/>
    <property type="match status" value="1"/>
</dbReference>
<name>A0A0F9TKV3_9ZZZZ</name>
<dbReference type="GO" id="GO:0030170">
    <property type="term" value="F:pyridoxal phosphate binding"/>
    <property type="evidence" value="ECO:0007669"/>
    <property type="project" value="InterPro"/>
</dbReference>
<dbReference type="Pfam" id="PF01168">
    <property type="entry name" value="Ala_racemase_N"/>
    <property type="match status" value="1"/>
</dbReference>
<comment type="caution">
    <text evidence="3">The sequence shown here is derived from an EMBL/GenBank/DDBJ whole genome shotgun (WGS) entry which is preliminary data.</text>
</comment>
<dbReference type="InterPro" id="IPR011078">
    <property type="entry name" value="PyrdxlP_homeostasis"/>
</dbReference>
<dbReference type="InterPro" id="IPR029066">
    <property type="entry name" value="PLP-binding_barrel"/>
</dbReference>
<dbReference type="InterPro" id="IPR001608">
    <property type="entry name" value="Ala_racemase_N"/>
</dbReference>
<dbReference type="PANTHER" id="PTHR10146">
    <property type="entry name" value="PROLINE SYNTHETASE CO-TRANSCRIBED BACTERIAL HOMOLOG PROTEIN"/>
    <property type="match status" value="1"/>
</dbReference>
<accession>A0A0F9TKV3</accession>
<proteinExistence type="inferred from homology"/>
<protein>
    <recommendedName>
        <fullName evidence="2">Alanine racemase N-terminal domain-containing protein</fullName>
    </recommendedName>
</protein>
<dbReference type="PIRSF" id="PIRSF004848">
    <property type="entry name" value="YBL036c_PLPDEIII"/>
    <property type="match status" value="1"/>
</dbReference>
<gene>
    <name evidence="3" type="ORF">LCGC14_0335170</name>
</gene>
<dbReference type="PANTHER" id="PTHR10146:SF14">
    <property type="entry name" value="PYRIDOXAL PHOSPHATE HOMEOSTASIS PROTEIN"/>
    <property type="match status" value="1"/>
</dbReference>
<dbReference type="CDD" id="cd00635">
    <property type="entry name" value="PLPDE_III_YBL036c_like"/>
    <property type="match status" value="1"/>
</dbReference>
<dbReference type="AlphaFoldDB" id="A0A0F9TKV3"/>
<sequence length="241" mass="26863">MAVTKGKIQKNLAAIRETIAEHCQIARRDPSEVSIVAVVKSVDLETIKNLLDVGLTEFGESRVPHMVDRAAEIDAHLRRRQNPLPRPLRWHMVGHLQRNKARAACGVADVIHSIDSLRLAEEVNKRAEQADKVMDVMLQVNCSQEKQKSGCAVGASVHLGEMMTSLKNLRLVGLMTMGPLTKNMDLSRHTFTRLREIFEEMQLEKIGGADFRHLSMGMSNDYAMAVEEGATIVRIGTALFK</sequence>
<organism evidence="3">
    <name type="scientific">marine sediment metagenome</name>
    <dbReference type="NCBI Taxonomy" id="412755"/>
    <lineage>
        <taxon>unclassified sequences</taxon>
        <taxon>metagenomes</taxon>
        <taxon>ecological metagenomes</taxon>
    </lineage>
</organism>
<evidence type="ECO:0000313" key="3">
    <source>
        <dbReference type="EMBL" id="KKN79889.1"/>
    </source>
</evidence>